<dbReference type="CDD" id="cd20270">
    <property type="entry name" value="Complex1_LYR_SDHAF3_LYRM10"/>
    <property type="match status" value="1"/>
</dbReference>
<dbReference type="PANTHER" id="PTHR13137:SF6">
    <property type="entry name" value="SUCCINATE DEHYDROGENASE ASSEMBLY FACTOR 3, MITOCHONDRIAL"/>
    <property type="match status" value="1"/>
</dbReference>
<keyword evidence="5 6" id="KW-0143">Chaperone</keyword>
<comment type="subcellular location">
    <subcellularLocation>
        <location evidence="1 6">Mitochondrion matrix</location>
    </subcellularLocation>
</comment>
<gene>
    <name evidence="7" type="ORF">LSP00402_LOCUS20740</name>
</gene>
<dbReference type="GO" id="GO:0006105">
    <property type="term" value="P:succinate metabolic process"/>
    <property type="evidence" value="ECO:0007669"/>
    <property type="project" value="TreeGrafter"/>
</dbReference>
<evidence type="ECO:0000313" key="7">
    <source>
        <dbReference type="EMBL" id="CAD9776726.1"/>
    </source>
</evidence>
<keyword evidence="3" id="KW-0809">Transit peptide</keyword>
<dbReference type="InterPro" id="IPR008381">
    <property type="entry name" value="SDHAF3/Sdh7"/>
</dbReference>
<proteinExistence type="inferred from homology"/>
<dbReference type="Pfam" id="PF13233">
    <property type="entry name" value="Complex1_LYR_2"/>
    <property type="match status" value="1"/>
</dbReference>
<reference evidence="7" key="1">
    <citation type="submission" date="2021-01" db="EMBL/GenBank/DDBJ databases">
        <authorList>
            <person name="Corre E."/>
            <person name="Pelletier E."/>
            <person name="Niang G."/>
            <person name="Scheremetjew M."/>
            <person name="Finn R."/>
            <person name="Kale V."/>
            <person name="Holt S."/>
            <person name="Cochrane G."/>
            <person name="Meng A."/>
            <person name="Brown T."/>
            <person name="Cohen L."/>
        </authorList>
    </citation>
    <scope>NUCLEOTIDE SEQUENCE</scope>
    <source>
        <strain evidence="7">CCMP622</strain>
    </source>
</reference>
<comment type="function">
    <text evidence="6">Plays an essential role in the assembly of succinate dehydrogenase (SDH), an enzyme complex (also referred to as respiratory complex II) that is a component of both the tricarboxylic acid (TCA) cycle and the mitochondrial electron transport chain, and which couples the oxidation of succinate to fumarate with the reduction of ubiquinone (coenzyme Q) to ubiquinol. Promotes maturation of the iron-sulfur protein subunit of the SDH catalytic dimer, protecting it from the deleterious effects of oxidants. May act together with SDHAF1.</text>
</comment>
<dbReference type="GO" id="GO:0034553">
    <property type="term" value="P:mitochondrial respiratory chain complex II assembly"/>
    <property type="evidence" value="ECO:0007669"/>
    <property type="project" value="UniProtKB-UniRule"/>
</dbReference>
<comment type="subunit">
    <text evidence="6">Interacts with the iron-sulfur protein subunit within the SDH catalytic dimer.</text>
</comment>
<dbReference type="AlphaFoldDB" id="A0A7S2U3F3"/>
<dbReference type="EMBL" id="HBHP01033686">
    <property type="protein sequence ID" value="CAD9776726.1"/>
    <property type="molecule type" value="Transcribed_RNA"/>
</dbReference>
<dbReference type="GO" id="GO:0005758">
    <property type="term" value="C:mitochondrial intermembrane space"/>
    <property type="evidence" value="ECO:0007669"/>
    <property type="project" value="TreeGrafter"/>
</dbReference>
<evidence type="ECO:0000256" key="6">
    <source>
        <dbReference type="RuleBase" id="RU368039"/>
    </source>
</evidence>
<accession>A0A7S2U3F3</accession>
<comment type="similarity">
    <text evidence="2 6">Belongs to the complex I LYR family. SDHAF3 subfamily.</text>
</comment>
<evidence type="ECO:0000256" key="3">
    <source>
        <dbReference type="ARBA" id="ARBA00022946"/>
    </source>
</evidence>
<evidence type="ECO:0000256" key="1">
    <source>
        <dbReference type="ARBA" id="ARBA00004305"/>
    </source>
</evidence>
<protein>
    <recommendedName>
        <fullName evidence="6">Succinate dehydrogenase assembly factor 3</fullName>
        <shortName evidence="6">SDH assembly factor 3</shortName>
        <shortName evidence="6">SDHAF3</shortName>
    </recommendedName>
</protein>
<keyword evidence="4 6" id="KW-0496">Mitochondrion</keyword>
<dbReference type="GO" id="GO:0005759">
    <property type="term" value="C:mitochondrial matrix"/>
    <property type="evidence" value="ECO:0007669"/>
    <property type="project" value="UniProtKB-SubCell"/>
</dbReference>
<organism evidence="7">
    <name type="scientific">Lotharella oceanica</name>
    <dbReference type="NCBI Taxonomy" id="641309"/>
    <lineage>
        <taxon>Eukaryota</taxon>
        <taxon>Sar</taxon>
        <taxon>Rhizaria</taxon>
        <taxon>Cercozoa</taxon>
        <taxon>Chlorarachniophyceae</taxon>
        <taxon>Lotharella</taxon>
    </lineage>
</organism>
<evidence type="ECO:0000256" key="2">
    <source>
        <dbReference type="ARBA" id="ARBA00006020"/>
    </source>
</evidence>
<dbReference type="PANTHER" id="PTHR13137">
    <property type="entry name" value="DC11 ACN9 HOMOLOG"/>
    <property type="match status" value="1"/>
</dbReference>
<evidence type="ECO:0000256" key="4">
    <source>
        <dbReference type="ARBA" id="ARBA00023128"/>
    </source>
</evidence>
<sequence>MASIRPLIRSCRRRWRPARQLHSMALVKKSENSGGVTEAKTTRSELREMRLDQRAFALKLYRAILLSHRRLLPPAMAEFGTIYVRDEWKKHKDAEPEHLKGFFEEWMHYLQVLISNGGGAQGVPNSTLDHLSEEQQEQLDKLRDAVIADFDLIDKNE</sequence>
<evidence type="ECO:0000256" key="5">
    <source>
        <dbReference type="ARBA" id="ARBA00023186"/>
    </source>
</evidence>
<name>A0A7S2U3F3_9EUKA</name>